<proteinExistence type="inferred from homology"/>
<dbReference type="CDD" id="cd06530">
    <property type="entry name" value="S26_SPase_I"/>
    <property type="match status" value="1"/>
</dbReference>
<evidence type="ECO:0000256" key="2">
    <source>
        <dbReference type="ARBA" id="ARBA00009370"/>
    </source>
</evidence>
<feature type="active site" evidence="7">
    <location>
        <position position="96"/>
    </location>
</feature>
<comment type="similarity">
    <text evidence="2 9">Belongs to the peptidase S26 family.</text>
</comment>
<evidence type="ECO:0000256" key="1">
    <source>
        <dbReference type="ARBA" id="ARBA00000677"/>
    </source>
</evidence>
<evidence type="ECO:0000256" key="9">
    <source>
        <dbReference type="RuleBase" id="RU362042"/>
    </source>
</evidence>
<evidence type="ECO:0000313" key="12">
    <source>
        <dbReference type="Proteomes" id="UP000614424"/>
    </source>
</evidence>
<name>A0A8J6NBI6_9BACT</name>
<gene>
    <name evidence="11" type="primary">lepB</name>
    <name evidence="11" type="ORF">H8E41_07245</name>
</gene>
<dbReference type="PANTHER" id="PTHR43390">
    <property type="entry name" value="SIGNAL PEPTIDASE I"/>
    <property type="match status" value="1"/>
</dbReference>
<accession>A0A8J6NBI6</accession>
<evidence type="ECO:0000256" key="5">
    <source>
        <dbReference type="ARBA" id="ARBA00022670"/>
    </source>
</evidence>
<evidence type="ECO:0000256" key="6">
    <source>
        <dbReference type="ARBA" id="ARBA00022801"/>
    </source>
</evidence>
<dbReference type="PROSITE" id="PS00760">
    <property type="entry name" value="SPASE_I_2"/>
    <property type="match status" value="1"/>
</dbReference>
<dbReference type="GO" id="GO:0016020">
    <property type="term" value="C:membrane"/>
    <property type="evidence" value="ECO:0007669"/>
    <property type="project" value="UniProtKB-SubCell"/>
</dbReference>
<evidence type="ECO:0000259" key="10">
    <source>
        <dbReference type="Pfam" id="PF10502"/>
    </source>
</evidence>
<comment type="caution">
    <text evidence="11">The sequence shown here is derived from an EMBL/GenBank/DDBJ whole genome shotgun (WGS) entry which is preliminary data.</text>
</comment>
<dbReference type="InterPro" id="IPR019757">
    <property type="entry name" value="Pept_S26A_signal_pept_1_Lys-AS"/>
</dbReference>
<dbReference type="InterPro" id="IPR019533">
    <property type="entry name" value="Peptidase_S26"/>
</dbReference>
<dbReference type="Gene3D" id="2.10.109.10">
    <property type="entry name" value="Umud Fragment, subunit A"/>
    <property type="match status" value="1"/>
</dbReference>
<dbReference type="PROSITE" id="PS00761">
    <property type="entry name" value="SPASE_I_3"/>
    <property type="match status" value="1"/>
</dbReference>
<dbReference type="EMBL" id="JACNJZ010000098">
    <property type="protein sequence ID" value="MBC8317686.1"/>
    <property type="molecule type" value="Genomic_DNA"/>
</dbReference>
<dbReference type="EC" id="3.4.21.89" evidence="3 8"/>
<dbReference type="Proteomes" id="UP000614424">
    <property type="component" value="Unassembled WGS sequence"/>
</dbReference>
<organism evidence="11 12">
    <name type="scientific">Candidatus Desulfobia pelagia</name>
    <dbReference type="NCBI Taxonomy" id="2841692"/>
    <lineage>
        <taxon>Bacteria</taxon>
        <taxon>Pseudomonadati</taxon>
        <taxon>Thermodesulfobacteriota</taxon>
        <taxon>Desulfobulbia</taxon>
        <taxon>Desulfobulbales</taxon>
        <taxon>Desulfobulbaceae</taxon>
        <taxon>Candidatus Desulfobia</taxon>
    </lineage>
</organism>
<evidence type="ECO:0000256" key="8">
    <source>
        <dbReference type="RuleBase" id="RU003993"/>
    </source>
</evidence>
<keyword evidence="5 8" id="KW-0645">Protease</keyword>
<dbReference type="PRINTS" id="PR00727">
    <property type="entry name" value="LEADERPTASE"/>
</dbReference>
<dbReference type="GO" id="GO:0006465">
    <property type="term" value="P:signal peptide processing"/>
    <property type="evidence" value="ECO:0007669"/>
    <property type="project" value="InterPro"/>
</dbReference>
<feature type="active site" evidence="7">
    <location>
        <position position="41"/>
    </location>
</feature>
<comment type="catalytic activity">
    <reaction evidence="1 8">
        <text>Cleavage of hydrophobic, N-terminal signal or leader sequences from secreted and periplasmic proteins.</text>
        <dbReference type="EC" id="3.4.21.89"/>
    </reaction>
</comment>
<dbReference type="InterPro" id="IPR019758">
    <property type="entry name" value="Pept_S26A_signal_pept_1_CS"/>
</dbReference>
<evidence type="ECO:0000313" key="11">
    <source>
        <dbReference type="EMBL" id="MBC8317686.1"/>
    </source>
</evidence>
<dbReference type="Pfam" id="PF10502">
    <property type="entry name" value="Peptidase_S26"/>
    <property type="match status" value="1"/>
</dbReference>
<dbReference type="GO" id="GO:0004252">
    <property type="term" value="F:serine-type endopeptidase activity"/>
    <property type="evidence" value="ECO:0007669"/>
    <property type="project" value="InterPro"/>
</dbReference>
<dbReference type="PANTHER" id="PTHR43390:SF1">
    <property type="entry name" value="CHLOROPLAST PROCESSING PEPTIDASE"/>
    <property type="match status" value="1"/>
</dbReference>
<dbReference type="GO" id="GO:0009003">
    <property type="term" value="F:signal peptidase activity"/>
    <property type="evidence" value="ECO:0007669"/>
    <property type="project" value="UniProtKB-EC"/>
</dbReference>
<dbReference type="InterPro" id="IPR036286">
    <property type="entry name" value="LexA/Signal_pep-like_sf"/>
</dbReference>
<dbReference type="NCBIfam" id="TIGR02227">
    <property type="entry name" value="sigpep_I_bact"/>
    <property type="match status" value="1"/>
</dbReference>
<evidence type="ECO:0000256" key="4">
    <source>
        <dbReference type="ARBA" id="ARBA00019232"/>
    </source>
</evidence>
<sequence length="205" mass="23296">MAEENKKSVVREYAEAIVIALILALFIRTFVVQAFKIPSGSMIPTLLIGDHLLVNKFVYGIKNPFTGSTWISLGTPDKKDIIVFKYPDNPEQDFIKRVIGAGGDRVEIKNKKVFVNDQPLDIEGAVNLDPRIIQGRNPPRDNYGPITVPDGKLFVMGDNRDNSHDSRFWGFVDLQDVKGKAFIIYWSWNKEEFGVRWNRLGDLID</sequence>
<evidence type="ECO:0000256" key="7">
    <source>
        <dbReference type="PIRSR" id="PIRSR600223-1"/>
    </source>
</evidence>
<feature type="domain" description="Peptidase S26" evidence="10">
    <location>
        <begin position="11"/>
        <end position="186"/>
    </location>
</feature>
<reference evidence="11 12" key="1">
    <citation type="submission" date="2020-08" db="EMBL/GenBank/DDBJ databases">
        <title>Bridging the membrane lipid divide: bacteria of the FCB group superphylum have the potential to synthesize archaeal ether lipids.</title>
        <authorList>
            <person name="Villanueva L."/>
            <person name="Von Meijenfeldt F.A.B."/>
            <person name="Westbye A.B."/>
            <person name="Yadav S."/>
            <person name="Hopmans E.C."/>
            <person name="Dutilh B.E."/>
            <person name="Sinninghe Damste J.S."/>
        </authorList>
    </citation>
    <scope>NUCLEOTIDE SEQUENCE [LARGE SCALE GENOMIC DNA]</scope>
    <source>
        <strain evidence="11">NIOZ-UU47</strain>
    </source>
</reference>
<evidence type="ECO:0000256" key="3">
    <source>
        <dbReference type="ARBA" id="ARBA00013208"/>
    </source>
</evidence>
<dbReference type="InterPro" id="IPR000223">
    <property type="entry name" value="Pept_S26A_signal_pept_1"/>
</dbReference>
<protein>
    <recommendedName>
        <fullName evidence="4 8">Signal peptidase I</fullName>
        <ecNumber evidence="3 8">3.4.21.89</ecNumber>
    </recommendedName>
</protein>
<dbReference type="SUPFAM" id="SSF51306">
    <property type="entry name" value="LexA/Signal peptidase"/>
    <property type="match status" value="1"/>
</dbReference>
<dbReference type="AlphaFoldDB" id="A0A8J6NBI6"/>
<keyword evidence="6 8" id="KW-0378">Hydrolase</keyword>
<dbReference type="PROSITE" id="PS00501">
    <property type="entry name" value="SPASE_I_1"/>
    <property type="match status" value="1"/>
</dbReference>
<dbReference type="InterPro" id="IPR019756">
    <property type="entry name" value="Pept_S26A_signal_pept_1_Ser-AS"/>
</dbReference>
<comment type="subcellular location">
    <subcellularLocation>
        <location evidence="9">Membrane</location>
        <topology evidence="9">Single-pass type II membrane protein</topology>
    </subcellularLocation>
</comment>